<organism evidence="1 2">
    <name type="scientific">Phytohabitans rumicis</name>
    <dbReference type="NCBI Taxonomy" id="1076125"/>
    <lineage>
        <taxon>Bacteria</taxon>
        <taxon>Bacillati</taxon>
        <taxon>Actinomycetota</taxon>
        <taxon>Actinomycetes</taxon>
        <taxon>Micromonosporales</taxon>
        <taxon>Micromonosporaceae</taxon>
    </lineage>
</organism>
<dbReference type="AlphaFoldDB" id="A0A6V8LAY0"/>
<protein>
    <recommendedName>
        <fullName evidence="3">Flavin reductase</fullName>
    </recommendedName>
</protein>
<comment type="caution">
    <text evidence="1">The sequence shown here is derived from an EMBL/GenBank/DDBJ whole genome shotgun (WGS) entry which is preliminary data.</text>
</comment>
<dbReference type="Proteomes" id="UP000482960">
    <property type="component" value="Unassembled WGS sequence"/>
</dbReference>
<accession>A0A6V8LAY0</accession>
<evidence type="ECO:0008006" key="3">
    <source>
        <dbReference type="Google" id="ProtNLM"/>
    </source>
</evidence>
<reference evidence="1 2" key="2">
    <citation type="submission" date="2020-03" db="EMBL/GenBank/DDBJ databases">
        <authorList>
            <person name="Ichikawa N."/>
            <person name="Kimura A."/>
            <person name="Kitahashi Y."/>
            <person name="Uohara A."/>
        </authorList>
    </citation>
    <scope>NUCLEOTIDE SEQUENCE [LARGE SCALE GENOMIC DNA]</scope>
    <source>
        <strain evidence="1 2">NBRC 108638</strain>
    </source>
</reference>
<keyword evidence="2" id="KW-1185">Reference proteome</keyword>
<sequence length="80" mass="8927">MGVRDPLHAPGRPGWTCLACGDGWPCVQRKEQIRELTAGDQVLMSIYMRTYLGDACVDLSHLAVEQVKERLMGWVTPCPL</sequence>
<dbReference type="EMBL" id="BLPG01000001">
    <property type="protein sequence ID" value="GFJ91699.1"/>
    <property type="molecule type" value="Genomic_DNA"/>
</dbReference>
<gene>
    <name evidence="1" type="ORF">Prum_053410</name>
</gene>
<name>A0A6V8LAY0_9ACTN</name>
<evidence type="ECO:0000313" key="1">
    <source>
        <dbReference type="EMBL" id="GFJ91699.1"/>
    </source>
</evidence>
<proteinExistence type="predicted"/>
<evidence type="ECO:0000313" key="2">
    <source>
        <dbReference type="Proteomes" id="UP000482960"/>
    </source>
</evidence>
<reference evidence="1 2" key="1">
    <citation type="submission" date="2020-03" db="EMBL/GenBank/DDBJ databases">
        <title>Whole genome shotgun sequence of Phytohabitans rumicis NBRC 108638.</title>
        <authorList>
            <person name="Komaki H."/>
            <person name="Tamura T."/>
        </authorList>
    </citation>
    <scope>NUCLEOTIDE SEQUENCE [LARGE SCALE GENOMIC DNA]</scope>
    <source>
        <strain evidence="1 2">NBRC 108638</strain>
    </source>
</reference>